<reference evidence="4" key="1">
    <citation type="submission" date="2018-03" db="EMBL/GenBank/DDBJ databases">
        <authorList>
            <person name="Guldener U."/>
        </authorList>
    </citation>
    <scope>NUCLEOTIDE SEQUENCE</scope>
</reference>
<comment type="caution">
    <text evidence="4">The sequence shown here is derived from an EMBL/GenBank/DDBJ whole genome shotgun (WGS) entry which is preliminary data.</text>
</comment>
<feature type="domain" description="RAVE complex protein Rav1 C-terminal" evidence="3">
    <location>
        <begin position="1599"/>
        <end position="2233"/>
    </location>
</feature>
<dbReference type="Gene3D" id="2.130.10.10">
    <property type="entry name" value="YVTN repeat-like/Quinoprotein amine dehydrogenase"/>
    <property type="match status" value="1"/>
</dbReference>
<evidence type="ECO:0000256" key="1">
    <source>
        <dbReference type="SAM" id="MobiDB-lite"/>
    </source>
</evidence>
<dbReference type="Pfam" id="PF08457">
    <property type="entry name" value="Sfi1"/>
    <property type="match status" value="1"/>
</dbReference>
<dbReference type="InterPro" id="IPR001680">
    <property type="entry name" value="WD40_rpt"/>
</dbReference>
<dbReference type="Pfam" id="PF12234">
    <property type="entry name" value="Rav1p_C"/>
    <property type="match status" value="1"/>
</dbReference>
<evidence type="ECO:0000259" key="2">
    <source>
        <dbReference type="Pfam" id="PF08457"/>
    </source>
</evidence>
<dbReference type="InterPro" id="IPR036322">
    <property type="entry name" value="WD40_repeat_dom_sf"/>
</dbReference>
<feature type="domain" description="Sfi1 spindle body" evidence="2">
    <location>
        <begin position="333"/>
        <end position="564"/>
    </location>
</feature>
<feature type="region of interest" description="Disordered" evidence="1">
    <location>
        <begin position="2280"/>
        <end position="2299"/>
    </location>
</feature>
<dbReference type="InterPro" id="IPR013665">
    <property type="entry name" value="Sfi1_dom"/>
</dbReference>
<accession>A0AAE8STD6</accession>
<dbReference type="InterPro" id="IPR015943">
    <property type="entry name" value="WD40/YVTN_repeat-like_dom_sf"/>
</dbReference>
<keyword evidence="5" id="KW-1185">Reference proteome</keyword>
<feature type="region of interest" description="Disordered" evidence="1">
    <location>
        <begin position="148"/>
        <end position="181"/>
    </location>
</feature>
<sequence length="2314" mass="260531">MPSPLLYPALAPHDGRSGSEVSSHASEAYYTTNDIHIVHAIVAAAQESLNQLPEADRLPTNELFQAYDAVLPAYGIDPEDDQHLSRLVFRIGGERGNGTLLEKFRAVLSRMGIEVVFDDTGPVPHELALPHGDGTHPPPLRPLELRSARRISDTELSNTTRQSYPASQARSHSYSGSSEVTAEAADAAGLISNSPRPRSPYADHIIQQSPHLVPLDRAKSDTPSDPSLESPPTEGSGREQLDTVVAEIPEDFIPQDVHGVSDDEDRMEERAAHLEEHRLASFGVKLFRVWGELAKEAEMRMPPESSEYADAPYDKIETVFTQWKAFMEWKRNAAEEISKKEAHLRRCDRLATRAHEIYLLTTALTLWHGYAANKEERTTVARRHILRLRHFDSWKELALSEERAVRTFVQSQYFPRWVDQHMTLSRREEIAAQVHRNNLLSTTFMTWQLGAFEQSVQSRGRRSVRESTFGRWLQTASLLDKPDIHARSHYHQRTLARATQEWLDHASHLRSQDANSLSRLRETTISDAFRLWATPSRLEQVNNRVHEVNVLSRTFGVWHLEAQVVAFQRQRNHQLLSETFTSWMTFQKVETFQLQRERRLKETTFQLFIRRSEELATKAKPDHALEAAHFASRASSAALFQTWSLTTADVIATESATLNSTCEVTKIDLFNNWYGAALQDAELDRWARRGYSFLAIQGNFDSWKVWAKREKERKLRATYTKARHAANMHLVRGCWRAWETDCASATVLQGAAEDGCRSRDRDLLATAVERWIWSANHDTNSDRRSQLLVIEGLFGEWVDAAADYVNGESETSTLWIERLAGSCWNRWNIAYQWMEGQAYNADNAAQRRHKEAATRIFLQWVENAAPDRLVMPDGTARGLRDLGQSDIAWGGGAGRHRYTPARVQSWSRSNLLDYNIGASSRHSDNQDDELDSIVGGMNTPTRWTGLARPLVGLSSTTPSGPLPTPYERELRNRYPIHAGSIRRGQQDADTHDSGAYITGNAFTILTRPQTVVQTIYGDTDDRLEAITIDEESGRIATCTRTEVRLYRPCTENPKASLKWTLEATLAVAGDGPTTSTPTLSWGASQDLLIGTDELVLYSVRDTPDRVWSKRVPNPVFAAALSYDSTYIASVGQNDGAVQVWRRLAFGSDETHFDLSYLHHPQPVTDIRWRKPFHVDQTIENVLYTFCADQIIRVWAGSDSHGSHQLQLCGRINVATSIQEDFVKGMTPDDLLGRWVAMVDGRDFSVAVEKAVQLQNGTSDKENLPIDHLISFATNHPEIFLVFNGDGVMSAWAVENLFPRAHGLPRTEVLNVAYVKSREFELPDLRPFEAEGPRHVQIQSYCDRSSGQLMVFFELLDGRVEVYSANVVDLFSPTAQRPRLSLQAVWSGHSAPITKVVRNYSGSAIVSRTADGESLVWKHDSSGPLARQFARQSLIPVRGHIHRICVLRKGRFVVLLRHANISLWDCRGPSAVLLDSQEYTIPGKPLCLLILPRQKANENLVAHIATVTSTQQGIVWEVILPRYSRGRQARASIELRLKGGKHQMTRSAVGSVREFCRFELDDAEGLAYVLPVDPAGSTPVVAGFLDVFARDVAISYTSSGRVDFWTARLDSANTGVDWLATSSTETGVVEPALVSGSTLKKAALVNKGRSQFTIWDIGGCRLEYSQEFEAENTIKDLDWTSTPDSQSILAVGYQSRVVLLCQMRFDYLNKGPAWAPIREISIDGLTSHPIGDSTWLGDGHLVVGAGNQIFTFSREFDMSSSLITKLKLPQGKGGTWDMFETVRRLNGPLPVFHPQFLSQCILSGKSLLVRHILASLNKATKFSGDEDPIDNYLDMDLEEFYGAKTDHISQSRGNLGSYLDGGDPSESHEEAFSEEMAASLNERLTRVNLRQLSGQEQIQLADIVECLGMVEKHRRSLDENGARFLLFFRQAMLRRGRAGEFQISWRDINWAFHSDSQDILTDFVSRQYNGTLLWENAKESGVFSWLSDASAVRSQFERVARSEYTKGDAKDPINCSLFYFALKQRTVLRNLWRLAAWHPEQRATYKLLSNDFDDPRWKKTALKNAYALLSKRRYQYAAAFFLLGDSLQDAVNVCVHHLDDLQLAVAIARVYEGDEGPVLRRLLEEEVLTHAAQEGNRWLASWAFWILKRKDVAVRALITPVYNLLDTPRTPEIKSQLFLTDDPALVVLYSQLRQQTLQTLRGASKVTPYAEWQFVLHSARIYDRMGCDLLGLDLVRNWEFLHPDIGHNVQHMGGIGSLQLSKRRASTVVADIPFPSMQTGTGGMGQPAANHPTGFNQPTLVQEPDADSFLDSFGF</sequence>
<dbReference type="InterPro" id="IPR052208">
    <property type="entry name" value="DmX-like/RAVE_component"/>
</dbReference>
<dbReference type="GO" id="GO:0043291">
    <property type="term" value="C:RAVE complex"/>
    <property type="evidence" value="ECO:0007669"/>
    <property type="project" value="TreeGrafter"/>
</dbReference>
<dbReference type="InterPro" id="IPR022033">
    <property type="entry name" value="Rav1p_C"/>
</dbReference>
<dbReference type="PANTHER" id="PTHR13950">
    <property type="entry name" value="RABCONNECTIN-RELATED"/>
    <property type="match status" value="1"/>
</dbReference>
<feature type="compositionally biased region" description="Polar residues" evidence="1">
    <location>
        <begin position="154"/>
        <end position="180"/>
    </location>
</feature>
<dbReference type="SMART" id="SM00320">
    <property type="entry name" value="WD40"/>
    <property type="match status" value="5"/>
</dbReference>
<protein>
    <submittedName>
        <fullName evidence="4">Related to RAV1 - similarity to Drosophila DmX protein</fullName>
    </submittedName>
</protein>
<evidence type="ECO:0000313" key="5">
    <source>
        <dbReference type="Proteomes" id="UP001187682"/>
    </source>
</evidence>
<dbReference type="EMBL" id="ONZQ02000004">
    <property type="protein sequence ID" value="SPO00489.1"/>
    <property type="molecule type" value="Genomic_DNA"/>
</dbReference>
<dbReference type="GO" id="GO:0007035">
    <property type="term" value="P:vacuolar acidification"/>
    <property type="evidence" value="ECO:0007669"/>
    <property type="project" value="TreeGrafter"/>
</dbReference>
<evidence type="ECO:0000259" key="3">
    <source>
        <dbReference type="Pfam" id="PF12234"/>
    </source>
</evidence>
<dbReference type="SUPFAM" id="SSF50978">
    <property type="entry name" value="WD40 repeat-like"/>
    <property type="match status" value="1"/>
</dbReference>
<name>A0AAE8STD6_9PEZI</name>
<dbReference type="Proteomes" id="UP001187682">
    <property type="component" value="Unassembled WGS sequence"/>
</dbReference>
<dbReference type="PANTHER" id="PTHR13950:SF9">
    <property type="entry name" value="RABCONNECTIN-3A"/>
    <property type="match status" value="1"/>
</dbReference>
<dbReference type="SUPFAM" id="SSF82171">
    <property type="entry name" value="DPP6 N-terminal domain-like"/>
    <property type="match status" value="1"/>
</dbReference>
<feature type="region of interest" description="Disordered" evidence="1">
    <location>
        <begin position="215"/>
        <end position="239"/>
    </location>
</feature>
<proteinExistence type="predicted"/>
<evidence type="ECO:0000313" key="4">
    <source>
        <dbReference type="EMBL" id="SPO00489.1"/>
    </source>
</evidence>
<gene>
    <name evidence="4" type="ORF">DNG_03238</name>
</gene>
<organism evidence="4 5">
    <name type="scientific">Cephalotrichum gorgonifer</name>
    <dbReference type="NCBI Taxonomy" id="2041049"/>
    <lineage>
        <taxon>Eukaryota</taxon>
        <taxon>Fungi</taxon>
        <taxon>Dikarya</taxon>
        <taxon>Ascomycota</taxon>
        <taxon>Pezizomycotina</taxon>
        <taxon>Sordariomycetes</taxon>
        <taxon>Hypocreomycetidae</taxon>
        <taxon>Microascales</taxon>
        <taxon>Microascaceae</taxon>
        <taxon>Cephalotrichum</taxon>
    </lineage>
</organism>